<dbReference type="EMBL" id="JACJTU010000045">
    <property type="protein sequence ID" value="MBD2738209.1"/>
    <property type="molecule type" value="Genomic_DNA"/>
</dbReference>
<evidence type="ECO:0000313" key="3">
    <source>
        <dbReference type="Proteomes" id="UP000637383"/>
    </source>
</evidence>
<sequence length="99" mass="11562">MTNQPTDAPLFQAYKAYLEKIELFLNEEKEKFQKTLKSTVPKNKDSDYEKIVLDANNKIVEKIDAAIKEISTFIEKLEQEKKRKIQSARDTRPSKKSNI</sequence>
<feature type="compositionally biased region" description="Basic and acidic residues" evidence="1">
    <location>
        <begin position="80"/>
        <end position="93"/>
    </location>
</feature>
<dbReference type="RefSeq" id="WP_190958765.1">
    <property type="nucleotide sequence ID" value="NZ_JACJTU010000045.1"/>
</dbReference>
<dbReference type="Proteomes" id="UP000637383">
    <property type="component" value="Unassembled WGS sequence"/>
</dbReference>
<protein>
    <submittedName>
        <fullName evidence="2">Uncharacterized protein</fullName>
    </submittedName>
</protein>
<reference evidence="2 3" key="1">
    <citation type="journal article" date="2020" name="ISME J.">
        <title>Comparative genomics reveals insights into cyanobacterial evolution and habitat adaptation.</title>
        <authorList>
            <person name="Chen M.Y."/>
            <person name="Teng W.K."/>
            <person name="Zhao L."/>
            <person name="Hu C.X."/>
            <person name="Zhou Y.K."/>
            <person name="Han B.P."/>
            <person name="Song L.R."/>
            <person name="Shu W.S."/>
        </authorList>
    </citation>
    <scope>NUCLEOTIDE SEQUENCE [LARGE SCALE GENOMIC DNA]</scope>
    <source>
        <strain evidence="2 3">FACHB-159</strain>
    </source>
</reference>
<proteinExistence type="predicted"/>
<accession>A0ABR8KH72</accession>
<feature type="region of interest" description="Disordered" evidence="1">
    <location>
        <begin position="80"/>
        <end position="99"/>
    </location>
</feature>
<name>A0ABR8KH72_9NOSO</name>
<evidence type="ECO:0000256" key="1">
    <source>
        <dbReference type="SAM" id="MobiDB-lite"/>
    </source>
</evidence>
<gene>
    <name evidence="2" type="ORF">H6H03_30755</name>
</gene>
<comment type="caution">
    <text evidence="2">The sequence shown here is derived from an EMBL/GenBank/DDBJ whole genome shotgun (WGS) entry which is preliminary data.</text>
</comment>
<keyword evidence="3" id="KW-1185">Reference proteome</keyword>
<evidence type="ECO:0000313" key="2">
    <source>
        <dbReference type="EMBL" id="MBD2738209.1"/>
    </source>
</evidence>
<organism evidence="2 3">
    <name type="scientific">Nostoc paludosum FACHB-159</name>
    <dbReference type="NCBI Taxonomy" id="2692908"/>
    <lineage>
        <taxon>Bacteria</taxon>
        <taxon>Bacillati</taxon>
        <taxon>Cyanobacteriota</taxon>
        <taxon>Cyanophyceae</taxon>
        <taxon>Nostocales</taxon>
        <taxon>Nostocaceae</taxon>
        <taxon>Nostoc</taxon>
    </lineage>
</organism>